<feature type="compositionally biased region" description="Basic residues" evidence="1">
    <location>
        <begin position="545"/>
        <end position="555"/>
    </location>
</feature>
<gene>
    <name evidence="4" type="ORF">FF38_01171</name>
</gene>
<sequence length="726" mass="83211">MYTPIKRPCNNAVNEMASPRTPETALSFSRELRQVLQERNLLTVKTRNKVCSMLAGGSGNSPLTYSPNTEMDKRRNFRLQAVQEIITSEKAYLQQLELLMDYFVKPLKEQQLIDDASHTTLFGQIEMIHNLNGEFLRELESDMDNVAQAFLKMAPFFKLYSVYAFDYRNALLVLQELTSKNAAFRKFLEINESRPELQRKLNSLMIVPIQRVPRYKLLLEQVLLYTSPADADFKLLKESVKQIESTVSHINSCVEDQEVTQLLINLQNSLVNRSPNIVKPSRKVIREGVLHKVTRNGSEIKRYCVLMSDIFMYCKILKERSPNTIVENSLECCCIFPLKKCKVYELLPGNFKITCQSDGIIFASQDLQVCRAWVGFIRDAIDLHIQCRKTLRKESSKRTPLRKKESIKHFGSDYMLSPKQKKSEYDTIFRNKNRATDSEDETEADSSFVAKSCFGGGGKRKLTPFATTNIMEKSNTNLICKSANNNNKPLKRTAPMPPTLQQNEESILRNKQQMTVTPEKRLSKLYKFISNDKMRSNTRGILKKTNRNSQQHHKQNPNNVQPVGHNTNDHDPTYGFASRYSDSKSYFRTQNVDNTIPRAVQREDLLQVCVPVEGGGNFRDVLFPLRSSNGSNKSNHSIKTSEGLQDATTNWCLPASLKENFEDIKISSPPQKKRVKFDDSLDNLYEGQPPVAFEFQREAVAPLEMADAGSRNSLRERIYDFFANLF</sequence>
<name>A0A0L0C204_LUCCU</name>
<dbReference type="Pfam" id="PF00621">
    <property type="entry name" value="RhoGEF"/>
    <property type="match status" value="1"/>
</dbReference>
<protein>
    <recommendedName>
        <fullName evidence="6">DH domain-containing protein</fullName>
    </recommendedName>
</protein>
<dbReference type="OrthoDB" id="245697at2759"/>
<dbReference type="GO" id="GO:0005085">
    <property type="term" value="F:guanyl-nucleotide exchange factor activity"/>
    <property type="evidence" value="ECO:0007669"/>
    <property type="project" value="InterPro"/>
</dbReference>
<dbReference type="CDD" id="cd00160">
    <property type="entry name" value="RhoGEF"/>
    <property type="match status" value="1"/>
</dbReference>
<dbReference type="SUPFAM" id="SSF48065">
    <property type="entry name" value="DBL homology domain (DH-domain)"/>
    <property type="match status" value="1"/>
</dbReference>
<dbReference type="InterPro" id="IPR035899">
    <property type="entry name" value="DBL_dom_sf"/>
</dbReference>
<dbReference type="AlphaFoldDB" id="A0A0L0C204"/>
<evidence type="ECO:0000313" key="5">
    <source>
        <dbReference type="Proteomes" id="UP000037069"/>
    </source>
</evidence>
<reference evidence="4 5" key="1">
    <citation type="journal article" date="2015" name="Nat. Commun.">
        <title>Lucilia cuprina genome unlocks parasitic fly biology to underpin future interventions.</title>
        <authorList>
            <person name="Anstead C.A."/>
            <person name="Korhonen P.K."/>
            <person name="Young N.D."/>
            <person name="Hall R.S."/>
            <person name="Jex A.R."/>
            <person name="Murali S.C."/>
            <person name="Hughes D.S."/>
            <person name="Lee S.F."/>
            <person name="Perry T."/>
            <person name="Stroehlein A.J."/>
            <person name="Ansell B.R."/>
            <person name="Breugelmans B."/>
            <person name="Hofmann A."/>
            <person name="Qu J."/>
            <person name="Dugan S."/>
            <person name="Lee S.L."/>
            <person name="Chao H."/>
            <person name="Dinh H."/>
            <person name="Han Y."/>
            <person name="Doddapaneni H.V."/>
            <person name="Worley K.C."/>
            <person name="Muzny D.M."/>
            <person name="Ioannidis P."/>
            <person name="Waterhouse R.M."/>
            <person name="Zdobnov E.M."/>
            <person name="James P.J."/>
            <person name="Bagnall N.H."/>
            <person name="Kotze A.C."/>
            <person name="Gibbs R.A."/>
            <person name="Richards S."/>
            <person name="Batterham P."/>
            <person name="Gasser R.B."/>
        </authorList>
    </citation>
    <scope>NUCLEOTIDE SEQUENCE [LARGE SCALE GENOMIC DNA]</scope>
    <source>
        <strain evidence="4 5">LS</strain>
        <tissue evidence="4">Full body</tissue>
    </source>
</reference>
<feature type="compositionally biased region" description="Polar residues" evidence="1">
    <location>
        <begin position="556"/>
        <end position="566"/>
    </location>
</feature>
<dbReference type="Proteomes" id="UP000037069">
    <property type="component" value="Unassembled WGS sequence"/>
</dbReference>
<dbReference type="InterPro" id="IPR011993">
    <property type="entry name" value="PH-like_dom_sf"/>
</dbReference>
<dbReference type="Gene3D" id="2.30.29.30">
    <property type="entry name" value="Pleckstrin-homology domain (PH domain)/Phosphotyrosine-binding domain (PTB)"/>
    <property type="match status" value="1"/>
</dbReference>
<evidence type="ECO:0000256" key="1">
    <source>
        <dbReference type="SAM" id="MobiDB-lite"/>
    </source>
</evidence>
<dbReference type="STRING" id="7375.A0A0L0C204"/>
<dbReference type="SMART" id="SM00233">
    <property type="entry name" value="PH"/>
    <property type="match status" value="1"/>
</dbReference>
<dbReference type="PROSITE" id="PS50010">
    <property type="entry name" value="DH_2"/>
    <property type="match status" value="1"/>
</dbReference>
<dbReference type="InterPro" id="IPR051092">
    <property type="entry name" value="FYVE_RhoGEF_PH"/>
</dbReference>
<evidence type="ECO:0000313" key="4">
    <source>
        <dbReference type="EMBL" id="KNC26296.1"/>
    </source>
</evidence>
<feature type="region of interest" description="Disordered" evidence="1">
    <location>
        <begin position="545"/>
        <end position="568"/>
    </location>
</feature>
<accession>A0A0L0C204</accession>
<evidence type="ECO:0000259" key="3">
    <source>
        <dbReference type="PROSITE" id="PS50010"/>
    </source>
</evidence>
<dbReference type="PANTHER" id="PTHR12673">
    <property type="entry name" value="FACIOGENITAL DYSPLASIA PROTEIN"/>
    <property type="match status" value="1"/>
</dbReference>
<dbReference type="PANTHER" id="PTHR12673:SF159">
    <property type="entry name" value="LD03170P"/>
    <property type="match status" value="1"/>
</dbReference>
<dbReference type="PROSITE" id="PS50003">
    <property type="entry name" value="PH_DOMAIN"/>
    <property type="match status" value="1"/>
</dbReference>
<dbReference type="SUPFAM" id="SSF50729">
    <property type="entry name" value="PH domain-like"/>
    <property type="match status" value="1"/>
</dbReference>
<dbReference type="SMART" id="SM00325">
    <property type="entry name" value="RhoGEF"/>
    <property type="match status" value="1"/>
</dbReference>
<dbReference type="Gene3D" id="1.20.900.10">
    <property type="entry name" value="Dbl homology (DH) domain"/>
    <property type="match status" value="1"/>
</dbReference>
<feature type="domain" description="PH" evidence="2">
    <location>
        <begin position="283"/>
        <end position="382"/>
    </location>
</feature>
<comment type="caution">
    <text evidence="4">The sequence shown here is derived from an EMBL/GenBank/DDBJ whole genome shotgun (WGS) entry which is preliminary data.</text>
</comment>
<dbReference type="GO" id="GO:0005737">
    <property type="term" value="C:cytoplasm"/>
    <property type="evidence" value="ECO:0007669"/>
    <property type="project" value="TreeGrafter"/>
</dbReference>
<evidence type="ECO:0000259" key="2">
    <source>
        <dbReference type="PROSITE" id="PS50003"/>
    </source>
</evidence>
<dbReference type="EMBL" id="JRES01000997">
    <property type="protein sequence ID" value="KNC26296.1"/>
    <property type="molecule type" value="Genomic_DNA"/>
</dbReference>
<keyword evidence="5" id="KW-1185">Reference proteome</keyword>
<dbReference type="InterPro" id="IPR001849">
    <property type="entry name" value="PH_domain"/>
</dbReference>
<dbReference type="InterPro" id="IPR000219">
    <property type="entry name" value="DH_dom"/>
</dbReference>
<organism evidence="4 5">
    <name type="scientific">Lucilia cuprina</name>
    <name type="common">Green bottle fly</name>
    <name type="synonym">Australian sheep blowfly</name>
    <dbReference type="NCBI Taxonomy" id="7375"/>
    <lineage>
        <taxon>Eukaryota</taxon>
        <taxon>Metazoa</taxon>
        <taxon>Ecdysozoa</taxon>
        <taxon>Arthropoda</taxon>
        <taxon>Hexapoda</taxon>
        <taxon>Insecta</taxon>
        <taxon>Pterygota</taxon>
        <taxon>Neoptera</taxon>
        <taxon>Endopterygota</taxon>
        <taxon>Diptera</taxon>
        <taxon>Brachycera</taxon>
        <taxon>Muscomorpha</taxon>
        <taxon>Oestroidea</taxon>
        <taxon>Calliphoridae</taxon>
        <taxon>Luciliinae</taxon>
        <taxon>Lucilia</taxon>
    </lineage>
</organism>
<evidence type="ECO:0008006" key="6">
    <source>
        <dbReference type="Google" id="ProtNLM"/>
    </source>
</evidence>
<proteinExistence type="predicted"/>
<feature type="domain" description="DH" evidence="3">
    <location>
        <begin position="77"/>
        <end position="253"/>
    </location>
</feature>